<keyword evidence="4" id="KW-1185">Reference proteome</keyword>
<reference evidence="3" key="1">
    <citation type="submission" date="2023-03" db="EMBL/GenBank/DDBJ databases">
        <title>Massive genome expansion in bonnet fungi (Mycena s.s.) driven by repeated elements and novel gene families across ecological guilds.</title>
        <authorList>
            <consortium name="Lawrence Berkeley National Laboratory"/>
            <person name="Harder C.B."/>
            <person name="Miyauchi S."/>
            <person name="Viragh M."/>
            <person name="Kuo A."/>
            <person name="Thoen E."/>
            <person name="Andreopoulos B."/>
            <person name="Lu D."/>
            <person name="Skrede I."/>
            <person name="Drula E."/>
            <person name="Henrissat B."/>
            <person name="Morin E."/>
            <person name="Kohler A."/>
            <person name="Barry K."/>
            <person name="LaButti K."/>
            <person name="Morin E."/>
            <person name="Salamov A."/>
            <person name="Lipzen A."/>
            <person name="Mereny Z."/>
            <person name="Hegedus B."/>
            <person name="Baldrian P."/>
            <person name="Stursova M."/>
            <person name="Weitz H."/>
            <person name="Taylor A."/>
            <person name="Grigoriev I.V."/>
            <person name="Nagy L.G."/>
            <person name="Martin F."/>
            <person name="Kauserud H."/>
        </authorList>
    </citation>
    <scope>NUCLEOTIDE SEQUENCE</scope>
    <source>
        <strain evidence="3">CBHHK002</strain>
    </source>
</reference>
<evidence type="ECO:0000259" key="2">
    <source>
        <dbReference type="Pfam" id="PF21505"/>
    </source>
</evidence>
<feature type="region of interest" description="Disordered" evidence="1">
    <location>
        <begin position="67"/>
        <end position="104"/>
    </location>
</feature>
<organism evidence="3 4">
    <name type="scientific">Mycena albidolilacea</name>
    <dbReference type="NCBI Taxonomy" id="1033008"/>
    <lineage>
        <taxon>Eukaryota</taxon>
        <taxon>Fungi</taxon>
        <taxon>Dikarya</taxon>
        <taxon>Basidiomycota</taxon>
        <taxon>Agaricomycotina</taxon>
        <taxon>Agaricomycetes</taxon>
        <taxon>Agaricomycetidae</taxon>
        <taxon>Agaricales</taxon>
        <taxon>Marasmiineae</taxon>
        <taxon>Mycenaceae</taxon>
        <taxon>Mycena</taxon>
    </lineage>
</organism>
<feature type="domain" description="26S proteasome non-ATPase regulatory subunit 1/RPN2 N-terminal" evidence="2">
    <location>
        <begin position="16"/>
        <end position="57"/>
    </location>
</feature>
<proteinExistence type="predicted"/>
<evidence type="ECO:0000313" key="4">
    <source>
        <dbReference type="Proteomes" id="UP001218218"/>
    </source>
</evidence>
<evidence type="ECO:0000256" key="1">
    <source>
        <dbReference type="SAM" id="MobiDB-lite"/>
    </source>
</evidence>
<feature type="compositionally biased region" description="Basic residues" evidence="1">
    <location>
        <begin position="74"/>
        <end position="87"/>
    </location>
</feature>
<dbReference type="InterPro" id="IPR048570">
    <property type="entry name" value="PSMD1_RPN2_N"/>
</dbReference>
<protein>
    <recommendedName>
        <fullName evidence="2">26S proteasome non-ATPase regulatory subunit 1/RPN2 N-terminal domain-containing protein</fullName>
    </recommendedName>
</protein>
<comment type="caution">
    <text evidence="3">The sequence shown here is derived from an EMBL/GenBank/DDBJ whole genome shotgun (WGS) entry which is preliminary data.</text>
</comment>
<dbReference type="Pfam" id="PF21505">
    <property type="entry name" value="RPN2_N"/>
    <property type="match status" value="1"/>
</dbReference>
<gene>
    <name evidence="3" type="ORF">DFH08DRAFT_810221</name>
</gene>
<name>A0AAD6ZZ52_9AGAR</name>
<dbReference type="AlphaFoldDB" id="A0AAD6ZZ52"/>
<feature type="compositionally biased region" description="Basic and acidic residues" evidence="1">
    <location>
        <begin position="88"/>
        <end position="99"/>
    </location>
</feature>
<evidence type="ECO:0000313" key="3">
    <source>
        <dbReference type="EMBL" id="KAJ7346386.1"/>
    </source>
</evidence>
<sequence>MACMGLGAMSRLFFRNKQAIGIALESQRLDVIARRYSQTKDMSLLLYAMEGLEQPVAHRDTICTRSRQTTTWRTRGRTGKRRRRRNRMEKEGEGEDGKEGWLPLAPPVVNEDKVTAVLVGRGWGPTLILTVADDLLKNDRHKFLDMMEQLAAGKCDDGDDGDEPEYTPAEGHNLACEGGVG</sequence>
<dbReference type="EMBL" id="JARIHO010000021">
    <property type="protein sequence ID" value="KAJ7346386.1"/>
    <property type="molecule type" value="Genomic_DNA"/>
</dbReference>
<dbReference type="Proteomes" id="UP001218218">
    <property type="component" value="Unassembled WGS sequence"/>
</dbReference>
<accession>A0AAD6ZZ52</accession>